<evidence type="ECO:0000313" key="2">
    <source>
        <dbReference type="EMBL" id="HGG00108.1"/>
    </source>
</evidence>
<dbReference type="GO" id="GO:0046394">
    <property type="term" value="P:carboxylic acid biosynthetic process"/>
    <property type="evidence" value="ECO:0007669"/>
    <property type="project" value="UniProtKB-ARBA"/>
</dbReference>
<dbReference type="Gene3D" id="3.20.10.10">
    <property type="entry name" value="D-amino Acid Aminotransferase, subunit A, domain 2"/>
    <property type="match status" value="1"/>
</dbReference>
<dbReference type="Pfam" id="PF01063">
    <property type="entry name" value="Aminotran_4"/>
    <property type="match status" value="1"/>
</dbReference>
<dbReference type="PANTHER" id="PTHR42743">
    <property type="entry name" value="AMINO-ACID AMINOTRANSFERASE"/>
    <property type="match status" value="1"/>
</dbReference>
<dbReference type="PANTHER" id="PTHR42743:SF11">
    <property type="entry name" value="AMINODEOXYCHORISMATE LYASE"/>
    <property type="match status" value="1"/>
</dbReference>
<dbReference type="InterPro" id="IPR043131">
    <property type="entry name" value="BCAT-like_N"/>
</dbReference>
<reference evidence="2" key="1">
    <citation type="journal article" date="2020" name="mSystems">
        <title>Genome- and Community-Level Interaction Insights into Carbon Utilization and Element Cycling Functions of Hydrothermarchaeota in Hydrothermal Sediment.</title>
        <authorList>
            <person name="Zhou Z."/>
            <person name="Liu Y."/>
            <person name="Xu W."/>
            <person name="Pan J."/>
            <person name="Luo Z.H."/>
            <person name="Li M."/>
        </authorList>
    </citation>
    <scope>NUCLEOTIDE SEQUENCE [LARGE SCALE GENOMIC DNA]</scope>
    <source>
        <strain evidence="2">SpSt-374</strain>
    </source>
</reference>
<dbReference type="InterPro" id="IPR036038">
    <property type="entry name" value="Aminotransferase-like"/>
</dbReference>
<name>A0A7C3ZUV7_9CYAN</name>
<dbReference type="InterPro" id="IPR043132">
    <property type="entry name" value="BCAT-like_C"/>
</dbReference>
<comment type="similarity">
    <text evidence="1">Belongs to the class-IV pyridoxal-phosphate-dependent aminotransferase family.</text>
</comment>
<dbReference type="EMBL" id="DSPX01000049">
    <property type="protein sequence ID" value="HGG00108.1"/>
    <property type="molecule type" value="Genomic_DNA"/>
</dbReference>
<protein>
    <submittedName>
        <fullName evidence="2">4-amino-4-deoxychorismate lyase</fullName>
    </submittedName>
</protein>
<comment type="caution">
    <text evidence="2">The sequence shown here is derived from an EMBL/GenBank/DDBJ whole genome shotgun (WGS) entry which is preliminary data.</text>
</comment>
<accession>A0A7C3ZUV7</accession>
<organism evidence="2">
    <name type="scientific">Planktothricoides sp. SpSt-374</name>
    <dbReference type="NCBI Taxonomy" id="2282167"/>
    <lineage>
        <taxon>Bacteria</taxon>
        <taxon>Bacillati</taxon>
        <taxon>Cyanobacteriota</taxon>
        <taxon>Cyanophyceae</taxon>
        <taxon>Oscillatoriophycideae</taxon>
        <taxon>Oscillatoriales</taxon>
        <taxon>Oscillatoriaceae</taxon>
        <taxon>Planktothricoides</taxon>
    </lineage>
</organism>
<dbReference type="InterPro" id="IPR001544">
    <property type="entry name" value="Aminotrans_IV"/>
</dbReference>
<dbReference type="GO" id="GO:0016829">
    <property type="term" value="F:lyase activity"/>
    <property type="evidence" value="ECO:0007669"/>
    <property type="project" value="UniProtKB-KW"/>
</dbReference>
<keyword evidence="2" id="KW-0456">Lyase</keyword>
<dbReference type="GO" id="GO:0005829">
    <property type="term" value="C:cytosol"/>
    <property type="evidence" value="ECO:0007669"/>
    <property type="project" value="TreeGrafter"/>
</dbReference>
<evidence type="ECO:0000256" key="1">
    <source>
        <dbReference type="ARBA" id="ARBA00009320"/>
    </source>
</evidence>
<proteinExistence type="inferred from homology"/>
<dbReference type="AlphaFoldDB" id="A0A7C3ZUV7"/>
<dbReference type="SUPFAM" id="SSF56752">
    <property type="entry name" value="D-aminoacid aminotransferase-like PLP-dependent enzymes"/>
    <property type="match status" value="1"/>
</dbReference>
<dbReference type="InterPro" id="IPR050571">
    <property type="entry name" value="Class-IV_PLP-Dep_Aminotrnsfr"/>
</dbReference>
<sequence length="277" mass="31338">MTAKFWYNGKLSNSPTLEIAPDDPGLIYGATAFTTMRVYGGHLDHPLTYWSGHCQRLKATLAAFQWPEPDWDLVRQGAHILSHTWPVIRITIFPDGRELILGRNLPPELVTKQSEGIRAAVVSGPEFERWLPHRKSGNYLGSYLALQEAQRLGATEAILIDKDGNWLETSTGNLWGWGDGSWWTPPLEEGILPGLMREQMMGWLLAFGERVQEEPWSEPVVARLEAIGHSNSAIELVPLREILTPKGTISRPPQHPAWEKWRRFFSPHPPNSQIKLT</sequence>
<gene>
    <name evidence="2" type="ORF">ENR15_05455</name>
</gene>
<dbReference type="Gene3D" id="3.30.470.10">
    <property type="match status" value="1"/>
</dbReference>